<reference evidence="1" key="1">
    <citation type="journal article" date="2022" name="bioRxiv">
        <title>Sequencing and chromosome-scale assembly of the giantPleurodeles waltlgenome.</title>
        <authorList>
            <person name="Brown T."/>
            <person name="Elewa A."/>
            <person name="Iarovenko S."/>
            <person name="Subramanian E."/>
            <person name="Araus A.J."/>
            <person name="Petzold A."/>
            <person name="Susuki M."/>
            <person name="Suzuki K.-i.T."/>
            <person name="Hayashi T."/>
            <person name="Toyoda A."/>
            <person name="Oliveira C."/>
            <person name="Osipova E."/>
            <person name="Leigh N.D."/>
            <person name="Simon A."/>
            <person name="Yun M.H."/>
        </authorList>
    </citation>
    <scope>NUCLEOTIDE SEQUENCE</scope>
    <source>
        <strain evidence="1">20211129_DDA</strain>
        <tissue evidence="1">Liver</tissue>
    </source>
</reference>
<evidence type="ECO:0000313" key="1">
    <source>
        <dbReference type="EMBL" id="KAJ1211452.1"/>
    </source>
</evidence>
<gene>
    <name evidence="1" type="ORF">NDU88_006812</name>
</gene>
<dbReference type="Proteomes" id="UP001066276">
    <property type="component" value="Chromosome 1_2"/>
</dbReference>
<proteinExistence type="predicted"/>
<accession>A0AAV7WF97</accession>
<name>A0AAV7WF97_PLEWA</name>
<keyword evidence="2" id="KW-1185">Reference proteome</keyword>
<protein>
    <submittedName>
        <fullName evidence="1">Uncharacterized protein</fullName>
    </submittedName>
</protein>
<sequence>MTSPAQTSGVFAPRRPPRMDTWVGEVWRRHQDPLTSPCCAGVKQRGYPRALQGRGGPMRGAGLQPKGFGARTEAHEAVRRHQSARKRCRCDKKYPLARGDHVKN</sequence>
<organism evidence="1 2">
    <name type="scientific">Pleurodeles waltl</name>
    <name type="common">Iberian ribbed newt</name>
    <dbReference type="NCBI Taxonomy" id="8319"/>
    <lineage>
        <taxon>Eukaryota</taxon>
        <taxon>Metazoa</taxon>
        <taxon>Chordata</taxon>
        <taxon>Craniata</taxon>
        <taxon>Vertebrata</taxon>
        <taxon>Euteleostomi</taxon>
        <taxon>Amphibia</taxon>
        <taxon>Batrachia</taxon>
        <taxon>Caudata</taxon>
        <taxon>Salamandroidea</taxon>
        <taxon>Salamandridae</taxon>
        <taxon>Pleurodelinae</taxon>
        <taxon>Pleurodeles</taxon>
    </lineage>
</organism>
<evidence type="ECO:0000313" key="2">
    <source>
        <dbReference type="Proteomes" id="UP001066276"/>
    </source>
</evidence>
<dbReference type="AlphaFoldDB" id="A0AAV7WF97"/>
<dbReference type="EMBL" id="JANPWB010000002">
    <property type="protein sequence ID" value="KAJ1211452.1"/>
    <property type="molecule type" value="Genomic_DNA"/>
</dbReference>
<comment type="caution">
    <text evidence="1">The sequence shown here is derived from an EMBL/GenBank/DDBJ whole genome shotgun (WGS) entry which is preliminary data.</text>
</comment>